<accession>A0ABQ1H3W7</accession>
<gene>
    <name evidence="2" type="ORF">GCM10007416_32130</name>
</gene>
<keyword evidence="3" id="KW-1185">Reference proteome</keyword>
<organism evidence="2 3">
    <name type="scientific">Kroppenstedtia guangzhouensis</name>
    <dbReference type="NCBI Taxonomy" id="1274356"/>
    <lineage>
        <taxon>Bacteria</taxon>
        <taxon>Bacillati</taxon>
        <taxon>Bacillota</taxon>
        <taxon>Bacilli</taxon>
        <taxon>Bacillales</taxon>
        <taxon>Thermoactinomycetaceae</taxon>
        <taxon>Kroppenstedtia</taxon>
    </lineage>
</organism>
<feature type="coiled-coil region" evidence="1">
    <location>
        <begin position="13"/>
        <end position="55"/>
    </location>
</feature>
<proteinExistence type="predicted"/>
<name>A0ABQ1H3W7_9BACL</name>
<protein>
    <submittedName>
        <fullName evidence="2">Uncharacterized protein</fullName>
    </submittedName>
</protein>
<evidence type="ECO:0000313" key="2">
    <source>
        <dbReference type="EMBL" id="GGA56509.1"/>
    </source>
</evidence>
<evidence type="ECO:0000313" key="3">
    <source>
        <dbReference type="Proteomes" id="UP000617979"/>
    </source>
</evidence>
<reference evidence="3" key="1">
    <citation type="journal article" date="2019" name="Int. J. Syst. Evol. Microbiol.">
        <title>The Global Catalogue of Microorganisms (GCM) 10K type strain sequencing project: providing services to taxonomists for standard genome sequencing and annotation.</title>
        <authorList>
            <consortium name="The Broad Institute Genomics Platform"/>
            <consortium name="The Broad Institute Genome Sequencing Center for Infectious Disease"/>
            <person name="Wu L."/>
            <person name="Ma J."/>
        </authorList>
    </citation>
    <scope>NUCLEOTIDE SEQUENCE [LARGE SCALE GENOMIC DNA]</scope>
    <source>
        <strain evidence="3">CGMCC 1.12404</strain>
    </source>
</reference>
<comment type="caution">
    <text evidence="2">The sequence shown here is derived from an EMBL/GenBank/DDBJ whole genome shotgun (WGS) entry which is preliminary data.</text>
</comment>
<dbReference type="RefSeq" id="WP_188433532.1">
    <property type="nucleotide sequence ID" value="NZ_BMEX01000021.1"/>
</dbReference>
<keyword evidence="1" id="KW-0175">Coiled coil</keyword>
<evidence type="ECO:0000256" key="1">
    <source>
        <dbReference type="SAM" id="Coils"/>
    </source>
</evidence>
<sequence length="119" mass="13754">MAKLSAKKQDELIEQEKEKLAAIFSEVSEEKRKVADRLIERVAFMKITLQILEDDIKRKGPTYKFEQGTQKMFIENPAQKSYNAMINRYTTACAKLFDLLPKGNDVGEDDGFDSFVNRR</sequence>
<dbReference type="EMBL" id="BMEX01000021">
    <property type="protein sequence ID" value="GGA56509.1"/>
    <property type="molecule type" value="Genomic_DNA"/>
</dbReference>
<dbReference type="Proteomes" id="UP000617979">
    <property type="component" value="Unassembled WGS sequence"/>
</dbReference>